<protein>
    <recommendedName>
        <fullName evidence="9">Luciferin 4-monooxygenase</fullName>
    </recommendedName>
</protein>
<evidence type="ECO:0000256" key="4">
    <source>
        <dbReference type="ARBA" id="ARBA00023140"/>
    </source>
</evidence>
<evidence type="ECO:0000313" key="8">
    <source>
        <dbReference type="Proteomes" id="UP001353858"/>
    </source>
</evidence>
<keyword evidence="4" id="KW-0576">Peroxisome</keyword>
<dbReference type="InterPro" id="IPR025110">
    <property type="entry name" value="AMP-bd_C"/>
</dbReference>
<sequence>MKKDYKIVDNVIYMPDLEYQPDPRGIGWVYYENMLKNKDLLAQVDGETGEEDTFGALLQRCIRAAIGLRLAGVEYGDVVSVCTYNHLNSCVPAISSMFIGAKIAALDPSLSLPDALHLFKIVMPKLIFVGEESVELIENVIREAQCKTTVVVFGPSEKHIPFSHFGESPVEELEFKPVTVKNIKDVAVIMFSSGTSGLPKGICHTHYSVLRAHPNEMRLGTNASLMFASDSPYWNVFLFYLNYSIQNGTARVLYPRFDRNDTWKVFSRKVTLACLNITELMILCCTPKPESIDTSALRLIITGSSPISVSQISKARALFPNVLIRINFGQSEVFPNILCFDMGDPEEVELLTKKPNSCGLPKTGISYKIIDLETGKALGPNQKGEVRIKTELQLSGYYNMDSKGIWDEDGWLKTGDYGYYDEDYCFYIVDRIKEMFKYQYWHIIPAIIEGIIITHPAVLTAIVIGIPHELDENHAMAIVQLKKGASASEEEIQKYLDEKVEDRQRLRGGVKFVEKFPLTPSGKVNRFVLKQMVLQNTI</sequence>
<dbReference type="Proteomes" id="UP001353858">
    <property type="component" value="Unassembled WGS sequence"/>
</dbReference>
<name>A0AAN7P0F3_9COLE</name>
<evidence type="ECO:0000256" key="1">
    <source>
        <dbReference type="ARBA" id="ARBA00004275"/>
    </source>
</evidence>
<evidence type="ECO:0000256" key="3">
    <source>
        <dbReference type="ARBA" id="ARBA00022598"/>
    </source>
</evidence>
<dbReference type="PROSITE" id="PS00455">
    <property type="entry name" value="AMP_BINDING"/>
    <property type="match status" value="1"/>
</dbReference>
<gene>
    <name evidence="7" type="ORF">RN001_015025</name>
</gene>
<comment type="subcellular location">
    <subcellularLocation>
        <location evidence="1">Peroxisome</location>
    </subcellularLocation>
</comment>
<evidence type="ECO:0000256" key="2">
    <source>
        <dbReference type="ARBA" id="ARBA00006432"/>
    </source>
</evidence>
<accession>A0AAN7P0F3</accession>
<keyword evidence="3" id="KW-0436">Ligase</keyword>
<dbReference type="Pfam" id="PF13193">
    <property type="entry name" value="AMP-binding_C"/>
    <property type="match status" value="1"/>
</dbReference>
<dbReference type="Gene3D" id="3.40.50.12780">
    <property type="entry name" value="N-terminal domain of ligase-like"/>
    <property type="match status" value="1"/>
</dbReference>
<dbReference type="InterPro" id="IPR042099">
    <property type="entry name" value="ANL_N_sf"/>
</dbReference>
<dbReference type="EMBL" id="JARPUR010000007">
    <property type="protein sequence ID" value="KAK4872996.1"/>
    <property type="molecule type" value="Genomic_DNA"/>
</dbReference>
<dbReference type="PANTHER" id="PTHR24096">
    <property type="entry name" value="LONG-CHAIN-FATTY-ACID--COA LIGASE"/>
    <property type="match status" value="1"/>
</dbReference>
<comment type="similarity">
    <text evidence="2">Belongs to the ATP-dependent AMP-binding enzyme family.</text>
</comment>
<proteinExistence type="inferred from homology"/>
<dbReference type="InterPro" id="IPR045851">
    <property type="entry name" value="AMP-bd_C_sf"/>
</dbReference>
<organism evidence="7 8">
    <name type="scientific">Aquatica leii</name>
    <dbReference type="NCBI Taxonomy" id="1421715"/>
    <lineage>
        <taxon>Eukaryota</taxon>
        <taxon>Metazoa</taxon>
        <taxon>Ecdysozoa</taxon>
        <taxon>Arthropoda</taxon>
        <taxon>Hexapoda</taxon>
        <taxon>Insecta</taxon>
        <taxon>Pterygota</taxon>
        <taxon>Neoptera</taxon>
        <taxon>Endopterygota</taxon>
        <taxon>Coleoptera</taxon>
        <taxon>Polyphaga</taxon>
        <taxon>Elateriformia</taxon>
        <taxon>Elateroidea</taxon>
        <taxon>Lampyridae</taxon>
        <taxon>Luciolinae</taxon>
        <taxon>Aquatica</taxon>
    </lineage>
</organism>
<evidence type="ECO:0000313" key="7">
    <source>
        <dbReference type="EMBL" id="KAK4872996.1"/>
    </source>
</evidence>
<dbReference type="AlphaFoldDB" id="A0AAN7P0F3"/>
<dbReference type="Gene3D" id="3.30.300.30">
    <property type="match status" value="1"/>
</dbReference>
<comment type="caution">
    <text evidence="7">The sequence shown here is derived from an EMBL/GenBank/DDBJ whole genome shotgun (WGS) entry which is preliminary data.</text>
</comment>
<feature type="domain" description="AMP-binding enzyme C-terminal" evidence="6">
    <location>
        <begin position="448"/>
        <end position="523"/>
    </location>
</feature>
<dbReference type="InterPro" id="IPR000873">
    <property type="entry name" value="AMP-dep_synth/lig_dom"/>
</dbReference>
<reference evidence="8" key="1">
    <citation type="submission" date="2023-01" db="EMBL/GenBank/DDBJ databases">
        <title>Key to firefly adult light organ development and bioluminescence: homeobox transcription factors regulate luciferase expression and transportation to peroxisome.</title>
        <authorList>
            <person name="Fu X."/>
        </authorList>
    </citation>
    <scope>NUCLEOTIDE SEQUENCE [LARGE SCALE GENOMIC DNA]</scope>
</reference>
<dbReference type="GO" id="GO:0005777">
    <property type="term" value="C:peroxisome"/>
    <property type="evidence" value="ECO:0007669"/>
    <property type="project" value="UniProtKB-SubCell"/>
</dbReference>
<feature type="domain" description="AMP-dependent synthetase/ligase" evidence="5">
    <location>
        <begin position="36"/>
        <end position="398"/>
    </location>
</feature>
<dbReference type="Pfam" id="PF00501">
    <property type="entry name" value="AMP-binding"/>
    <property type="match status" value="1"/>
</dbReference>
<evidence type="ECO:0008006" key="9">
    <source>
        <dbReference type="Google" id="ProtNLM"/>
    </source>
</evidence>
<dbReference type="PANTHER" id="PTHR24096:SF149">
    <property type="entry name" value="AMP-BINDING DOMAIN-CONTAINING PROTEIN-RELATED"/>
    <property type="match status" value="1"/>
</dbReference>
<dbReference type="GO" id="GO:0016405">
    <property type="term" value="F:CoA-ligase activity"/>
    <property type="evidence" value="ECO:0007669"/>
    <property type="project" value="TreeGrafter"/>
</dbReference>
<evidence type="ECO:0000259" key="5">
    <source>
        <dbReference type="Pfam" id="PF00501"/>
    </source>
</evidence>
<dbReference type="InterPro" id="IPR020845">
    <property type="entry name" value="AMP-binding_CS"/>
</dbReference>
<keyword evidence="8" id="KW-1185">Reference proteome</keyword>
<dbReference type="SUPFAM" id="SSF56801">
    <property type="entry name" value="Acetyl-CoA synthetase-like"/>
    <property type="match status" value="1"/>
</dbReference>
<evidence type="ECO:0000259" key="6">
    <source>
        <dbReference type="Pfam" id="PF13193"/>
    </source>
</evidence>